<keyword evidence="3 4" id="KW-0663">Pyridoxal phosphate</keyword>
<dbReference type="InterPro" id="IPR015424">
    <property type="entry name" value="PyrdxlP-dep_Trfase"/>
</dbReference>
<dbReference type="OrthoDB" id="9801052at2"/>
<gene>
    <name evidence="5" type="ORF">EHQ58_08385</name>
</gene>
<dbReference type="CDD" id="cd00610">
    <property type="entry name" value="OAT_like"/>
    <property type="match status" value="1"/>
</dbReference>
<comment type="similarity">
    <text evidence="4">Belongs to the class-III pyridoxal-phosphate-dependent aminotransferase family.</text>
</comment>
<evidence type="ECO:0000313" key="5">
    <source>
        <dbReference type="EMBL" id="TGL59748.1"/>
    </source>
</evidence>
<dbReference type="GO" id="GO:0030170">
    <property type="term" value="F:pyridoxal phosphate binding"/>
    <property type="evidence" value="ECO:0007669"/>
    <property type="project" value="InterPro"/>
</dbReference>
<dbReference type="Gene3D" id="3.40.640.10">
    <property type="entry name" value="Type I PLP-dependent aspartate aminotransferase-like (Major domain)"/>
    <property type="match status" value="1"/>
</dbReference>
<dbReference type="EMBL" id="RQGD01000023">
    <property type="protein sequence ID" value="TGL59748.1"/>
    <property type="molecule type" value="Genomic_DNA"/>
</dbReference>
<dbReference type="RefSeq" id="WP_135623437.1">
    <property type="nucleotide sequence ID" value="NZ_RQGD01000023.1"/>
</dbReference>
<organism evidence="5 6">
    <name type="scientific">Leptospira ognonensis</name>
    <dbReference type="NCBI Taxonomy" id="2484945"/>
    <lineage>
        <taxon>Bacteria</taxon>
        <taxon>Pseudomonadati</taxon>
        <taxon>Spirochaetota</taxon>
        <taxon>Spirochaetia</taxon>
        <taxon>Leptospirales</taxon>
        <taxon>Leptospiraceae</taxon>
        <taxon>Leptospira</taxon>
    </lineage>
</organism>
<evidence type="ECO:0000313" key="6">
    <source>
        <dbReference type="Proteomes" id="UP000297693"/>
    </source>
</evidence>
<comment type="cofactor">
    <cofactor evidence="1">
        <name>pyridoxal 5'-phosphate</name>
        <dbReference type="ChEBI" id="CHEBI:597326"/>
    </cofactor>
</comment>
<keyword evidence="2 5" id="KW-0032">Aminotransferase</keyword>
<evidence type="ECO:0000256" key="2">
    <source>
        <dbReference type="ARBA" id="ARBA00022576"/>
    </source>
</evidence>
<dbReference type="InterPro" id="IPR050103">
    <property type="entry name" value="Class-III_PLP-dep_AT"/>
</dbReference>
<dbReference type="PIRSF" id="PIRSF000521">
    <property type="entry name" value="Transaminase_4ab_Lys_Orn"/>
    <property type="match status" value="1"/>
</dbReference>
<dbReference type="Gene3D" id="3.90.1150.10">
    <property type="entry name" value="Aspartate Aminotransferase, domain 1"/>
    <property type="match status" value="1"/>
</dbReference>
<dbReference type="InterPro" id="IPR005814">
    <property type="entry name" value="Aminotrans_3"/>
</dbReference>
<evidence type="ECO:0000256" key="4">
    <source>
        <dbReference type="RuleBase" id="RU003560"/>
    </source>
</evidence>
<accession>A0A4R9K5V2</accession>
<reference evidence="5" key="1">
    <citation type="journal article" date="2019" name="PLoS Negl. Trop. Dis.">
        <title>Revisiting the worldwide diversity of Leptospira species in the environment.</title>
        <authorList>
            <person name="Vincent A.T."/>
            <person name="Schiettekatte O."/>
            <person name="Bourhy P."/>
            <person name="Veyrier F.J."/>
            <person name="Picardeau M."/>
        </authorList>
    </citation>
    <scope>NUCLEOTIDE SEQUENCE [LARGE SCALE GENOMIC DNA]</scope>
    <source>
        <strain evidence="5">201702476</strain>
    </source>
</reference>
<dbReference type="PANTHER" id="PTHR11986">
    <property type="entry name" value="AMINOTRANSFERASE CLASS III"/>
    <property type="match status" value="1"/>
</dbReference>
<dbReference type="InterPro" id="IPR015422">
    <property type="entry name" value="PyrdxlP-dep_Trfase_small"/>
</dbReference>
<evidence type="ECO:0000256" key="3">
    <source>
        <dbReference type="ARBA" id="ARBA00022898"/>
    </source>
</evidence>
<keyword evidence="5" id="KW-0808">Transferase</keyword>
<dbReference type="Proteomes" id="UP000297693">
    <property type="component" value="Unassembled WGS sequence"/>
</dbReference>
<keyword evidence="6" id="KW-1185">Reference proteome</keyword>
<dbReference type="SUPFAM" id="SSF53383">
    <property type="entry name" value="PLP-dependent transferases"/>
    <property type="match status" value="1"/>
</dbReference>
<sequence>MAGHGFSHIPQNVEKVNTKYRKIQTQIPVPESLPLLEKMYKTESRSMHGQMPIIWDRAEGFQVFDPWGNAWIDFSSTIFVTNAGHGNKRIIEALRKVLDKPLLHTYTYANLERIEYIDYLIENTPKQFEKAFLLSAGTEATECAFKLMRLNGKKQGKKRGGIICFEGNWHGRTLGAQMMGWNPAQKEWIGYLDPNIFHLPFPYPWREEAMKNPVQFFKDSLTEMCLKNQIDPQTDISGFMLETFQGWGAIFYPKEFVQAVVEFAHQNQILVAFDEMQAGFGRTGKLFGYMHYGVEPDLLCCGKGAASSLPLSIVLGSAEVMDLPDIGSMSSTHSANPMVCAAGKANLEALLEDGLITNSEKLGKIFHDQLQKMREQFPNHISSIQGVGLLAAVIFNDPSGKPLASLCDTIAEYCLQRGLILVHTGRESMKLAPPLSITEDALFEGLGVLSGAIADGIKKHP</sequence>
<dbReference type="Pfam" id="PF00202">
    <property type="entry name" value="Aminotran_3"/>
    <property type="match status" value="1"/>
</dbReference>
<dbReference type="GO" id="GO:0008483">
    <property type="term" value="F:transaminase activity"/>
    <property type="evidence" value="ECO:0007669"/>
    <property type="project" value="UniProtKB-KW"/>
</dbReference>
<protein>
    <submittedName>
        <fullName evidence="5">Aminotransferase class III-fold pyridoxal phosphate-dependent enzyme</fullName>
    </submittedName>
</protein>
<proteinExistence type="inferred from homology"/>
<comment type="caution">
    <text evidence="5">The sequence shown here is derived from an EMBL/GenBank/DDBJ whole genome shotgun (WGS) entry which is preliminary data.</text>
</comment>
<name>A0A4R9K5V2_9LEPT</name>
<dbReference type="GO" id="GO:0042802">
    <property type="term" value="F:identical protein binding"/>
    <property type="evidence" value="ECO:0007669"/>
    <property type="project" value="TreeGrafter"/>
</dbReference>
<dbReference type="InterPro" id="IPR015421">
    <property type="entry name" value="PyrdxlP-dep_Trfase_major"/>
</dbReference>
<evidence type="ECO:0000256" key="1">
    <source>
        <dbReference type="ARBA" id="ARBA00001933"/>
    </source>
</evidence>
<dbReference type="AlphaFoldDB" id="A0A4R9K5V2"/>